<evidence type="ECO:0000256" key="3">
    <source>
        <dbReference type="ARBA" id="ARBA00010281"/>
    </source>
</evidence>
<name>A0A348AJ48_9FIRM</name>
<dbReference type="InterPro" id="IPR001296">
    <property type="entry name" value="Glyco_trans_1"/>
</dbReference>
<organism evidence="10 11">
    <name type="scientific">Methylomusa anaerophila</name>
    <dbReference type="NCBI Taxonomy" id="1930071"/>
    <lineage>
        <taxon>Bacteria</taxon>
        <taxon>Bacillati</taxon>
        <taxon>Bacillota</taxon>
        <taxon>Negativicutes</taxon>
        <taxon>Selenomonadales</taxon>
        <taxon>Sporomusaceae</taxon>
        <taxon>Methylomusa</taxon>
    </lineage>
</organism>
<evidence type="ECO:0000256" key="4">
    <source>
        <dbReference type="ARBA" id="ARBA00022676"/>
    </source>
</evidence>
<dbReference type="NCBIfam" id="NF001898">
    <property type="entry name" value="PRK00654.1-1"/>
    <property type="match status" value="1"/>
</dbReference>
<dbReference type="PANTHER" id="PTHR45825">
    <property type="entry name" value="GRANULE-BOUND STARCH SYNTHASE 1, CHLOROPLASTIC/AMYLOPLASTIC"/>
    <property type="match status" value="1"/>
</dbReference>
<dbReference type="Pfam" id="PF00534">
    <property type="entry name" value="Glycos_transf_1"/>
    <property type="match status" value="1"/>
</dbReference>
<dbReference type="HAMAP" id="MF_00484">
    <property type="entry name" value="Glycogen_synth"/>
    <property type="match status" value="1"/>
</dbReference>
<dbReference type="Proteomes" id="UP000276437">
    <property type="component" value="Chromosome"/>
</dbReference>
<keyword evidence="4 7" id="KW-0328">Glycosyltransferase</keyword>
<feature type="domain" description="Starch synthase catalytic" evidence="9">
    <location>
        <begin position="4"/>
        <end position="239"/>
    </location>
</feature>
<dbReference type="EMBL" id="AP018449">
    <property type="protein sequence ID" value="BBB91096.1"/>
    <property type="molecule type" value="Genomic_DNA"/>
</dbReference>
<dbReference type="OrthoDB" id="9808590at2"/>
<keyword evidence="5 7" id="KW-0808">Transferase</keyword>
<evidence type="ECO:0000256" key="2">
    <source>
        <dbReference type="ARBA" id="ARBA00002764"/>
    </source>
</evidence>
<protein>
    <recommendedName>
        <fullName evidence="7">Glycogen synthase</fullName>
        <ecNumber evidence="7">2.4.1.21</ecNumber>
    </recommendedName>
    <alternativeName>
        <fullName evidence="7">Starch [bacterial glycogen] synthase</fullName>
    </alternativeName>
</protein>
<evidence type="ECO:0000313" key="10">
    <source>
        <dbReference type="EMBL" id="BBB91096.1"/>
    </source>
</evidence>
<accession>A0A348AJ48</accession>
<sequence>MRSVLFVAAEAHPFIKTGGLGDAVGSLPQELKKQGVEVRVILPKHDKIPAHWREQMIHLKTIYVPLGWRNQYCGIEMLEYNSVTYYFIDNEYYFKRSGLYDCYDDAERFAYFCRAVLESLPYLNFEPQVLHCHDWHTAILPVLLAAHYQHKPGYSQLRTMLTIHNILYQGVFDSSIMGDILELNPAEYFTGDKLEFYGQVNFLKAGIVYTDVITTVSPAYAREIVTLEGGRQLDDVLRQRQHDIYGILNGIDNDLYNPANDKIIFQNYTWDSVEQRSVNKTRLQEYLSLPVNPDVPMIALVSQLINFQGIDLVTEILDDLMAMDLQLVVMGKGDEDYENVFQVAAHHYPAKLSANIFDDETLARRIFAAGDLYLMPSLAEPCGTNQLVALRYGCVPLVRETGGLQNTVRPYNEFTGEGNGFSFIEYSVRNLMHAIERAIGFYHEPKVWPQIVTAAMKSDVGWSNSAIEYRDLYDLLVK</sequence>
<dbReference type="EC" id="2.4.1.21" evidence="7"/>
<dbReference type="InterPro" id="IPR013534">
    <property type="entry name" value="Starch_synth_cat_dom"/>
</dbReference>
<dbReference type="PANTHER" id="PTHR45825:SF11">
    <property type="entry name" value="ALPHA AMYLASE DOMAIN-CONTAINING PROTEIN"/>
    <property type="match status" value="1"/>
</dbReference>
<comment type="catalytic activity">
    <reaction evidence="1 7">
        <text>[(1-&gt;4)-alpha-D-glucosyl](n) + ADP-alpha-D-glucose = [(1-&gt;4)-alpha-D-glucosyl](n+1) + ADP + H(+)</text>
        <dbReference type="Rhea" id="RHEA:18189"/>
        <dbReference type="Rhea" id="RHEA-COMP:9584"/>
        <dbReference type="Rhea" id="RHEA-COMP:9587"/>
        <dbReference type="ChEBI" id="CHEBI:15378"/>
        <dbReference type="ChEBI" id="CHEBI:15444"/>
        <dbReference type="ChEBI" id="CHEBI:57498"/>
        <dbReference type="ChEBI" id="CHEBI:456216"/>
        <dbReference type="EC" id="2.4.1.21"/>
    </reaction>
</comment>
<dbReference type="RefSeq" id="WP_126308160.1">
    <property type="nucleotide sequence ID" value="NZ_AP018449.1"/>
</dbReference>
<comment type="similarity">
    <text evidence="3 7">Belongs to the glycosyltransferase 1 family. Bacterial/plant glycogen synthase subfamily.</text>
</comment>
<dbReference type="CDD" id="cd03791">
    <property type="entry name" value="GT5_Glycogen_synthase_DULL1-like"/>
    <property type="match status" value="1"/>
</dbReference>
<dbReference type="KEGG" id="mana:MAMMFC1_01764"/>
<evidence type="ECO:0000256" key="1">
    <source>
        <dbReference type="ARBA" id="ARBA00001478"/>
    </source>
</evidence>
<evidence type="ECO:0000313" key="11">
    <source>
        <dbReference type="Proteomes" id="UP000276437"/>
    </source>
</evidence>
<feature type="domain" description="Glycosyl transferase family 1" evidence="8">
    <location>
        <begin position="291"/>
        <end position="439"/>
    </location>
</feature>
<evidence type="ECO:0000256" key="5">
    <source>
        <dbReference type="ARBA" id="ARBA00022679"/>
    </source>
</evidence>
<dbReference type="GO" id="GO:0005978">
    <property type="term" value="P:glycogen biosynthetic process"/>
    <property type="evidence" value="ECO:0007669"/>
    <property type="project" value="UniProtKB-UniRule"/>
</dbReference>
<evidence type="ECO:0000259" key="8">
    <source>
        <dbReference type="Pfam" id="PF00534"/>
    </source>
</evidence>
<proteinExistence type="inferred from homology"/>
<keyword evidence="6 7" id="KW-0320">Glycogen biosynthesis</keyword>
<dbReference type="SUPFAM" id="SSF53756">
    <property type="entry name" value="UDP-Glycosyltransferase/glycogen phosphorylase"/>
    <property type="match status" value="1"/>
</dbReference>
<feature type="binding site" evidence="7">
    <location>
        <position position="16"/>
    </location>
    <ligand>
        <name>ADP-alpha-D-glucose</name>
        <dbReference type="ChEBI" id="CHEBI:57498"/>
    </ligand>
</feature>
<dbReference type="GO" id="GO:0004373">
    <property type="term" value="F:alpha-1,4-glucan glucosyltransferase (UDP-glucose donor) activity"/>
    <property type="evidence" value="ECO:0007669"/>
    <property type="project" value="InterPro"/>
</dbReference>
<dbReference type="GO" id="GO:0009011">
    <property type="term" value="F:alpha-1,4-glucan glucosyltransferase (ADP-glucose donor) activity"/>
    <property type="evidence" value="ECO:0007669"/>
    <property type="project" value="UniProtKB-UniRule"/>
</dbReference>
<reference evidence="10 11" key="1">
    <citation type="journal article" date="2018" name="Int. J. Syst. Evol. Microbiol.">
        <title>Methylomusa anaerophila gen. nov., sp. nov., an anaerobic methanol-utilizing bacterium isolated from a microbial fuel cell.</title>
        <authorList>
            <person name="Amano N."/>
            <person name="Yamamuro A."/>
            <person name="Miyahara M."/>
            <person name="Kouzuma A."/>
            <person name="Abe T."/>
            <person name="Watanabe K."/>
        </authorList>
    </citation>
    <scope>NUCLEOTIDE SEQUENCE [LARGE SCALE GENOMIC DNA]</scope>
    <source>
        <strain evidence="10 11">MMFC1</strain>
    </source>
</reference>
<evidence type="ECO:0000256" key="7">
    <source>
        <dbReference type="HAMAP-Rule" id="MF_00484"/>
    </source>
</evidence>
<keyword evidence="11" id="KW-1185">Reference proteome</keyword>
<gene>
    <name evidence="10" type="primary">glgA_3</name>
    <name evidence="7" type="synonym">glgA</name>
    <name evidence="10" type="ORF">MAMMFC1_01764</name>
</gene>
<dbReference type="InterPro" id="IPR011835">
    <property type="entry name" value="GS/SS"/>
</dbReference>
<comment type="pathway">
    <text evidence="7">Glycan biosynthesis; glycogen biosynthesis.</text>
</comment>
<evidence type="ECO:0000259" key="9">
    <source>
        <dbReference type="Pfam" id="PF08323"/>
    </source>
</evidence>
<dbReference type="NCBIfam" id="TIGR02095">
    <property type="entry name" value="glgA"/>
    <property type="match status" value="1"/>
</dbReference>
<dbReference type="AlphaFoldDB" id="A0A348AJ48"/>
<dbReference type="Gene3D" id="3.40.50.2000">
    <property type="entry name" value="Glycogen Phosphorylase B"/>
    <property type="match status" value="2"/>
</dbReference>
<evidence type="ECO:0000256" key="6">
    <source>
        <dbReference type="ARBA" id="ARBA00023056"/>
    </source>
</evidence>
<comment type="function">
    <text evidence="2 7">Synthesizes alpha-1,4-glucan chains using ADP-glucose.</text>
</comment>
<dbReference type="Pfam" id="PF08323">
    <property type="entry name" value="Glyco_transf_5"/>
    <property type="match status" value="1"/>
</dbReference>
<dbReference type="UniPathway" id="UPA00164"/>